<evidence type="ECO:0000313" key="5">
    <source>
        <dbReference type="EMBL" id="MBB5986614.1"/>
    </source>
</evidence>
<dbReference type="SUPFAM" id="SSF51735">
    <property type="entry name" value="NAD(P)-binding Rossmann-fold domains"/>
    <property type="match status" value="1"/>
</dbReference>
<comment type="similarity">
    <text evidence="1 3">Belongs to the short-chain dehydrogenases/reductases (SDR) family.</text>
</comment>
<comment type="caution">
    <text evidence="5">The sequence shown here is derived from an EMBL/GenBank/DDBJ whole genome shotgun (WGS) entry which is preliminary data.</text>
</comment>
<proteinExistence type="inferred from homology"/>
<dbReference type="NCBIfam" id="NF004824">
    <property type="entry name" value="PRK06180.1"/>
    <property type="match status" value="1"/>
</dbReference>
<dbReference type="RefSeq" id="WP_338056717.1">
    <property type="nucleotide sequence ID" value="NZ_JACHKA010000001.1"/>
</dbReference>
<keyword evidence="6" id="KW-1185">Reference proteome</keyword>
<dbReference type="InterPro" id="IPR020904">
    <property type="entry name" value="Sc_DH/Rdtase_CS"/>
</dbReference>
<protein>
    <submittedName>
        <fullName evidence="5">NAD(P)-dependent dehydrogenase (Short-subunit alcohol dehydrogenase family)</fullName>
    </submittedName>
</protein>
<name>A0ABR6NH50_9SPHN</name>
<keyword evidence="2" id="KW-0560">Oxidoreductase</keyword>
<reference evidence="5 6" key="1">
    <citation type="submission" date="2020-08" db="EMBL/GenBank/DDBJ databases">
        <title>Exploring microbial biodiversity for novel pathways involved in the catabolism of aromatic compounds derived from lignin.</title>
        <authorList>
            <person name="Elkins J."/>
        </authorList>
    </citation>
    <scope>NUCLEOTIDE SEQUENCE [LARGE SCALE GENOMIC DNA]</scope>
    <source>
        <strain evidence="5 6">B1D3A</strain>
    </source>
</reference>
<dbReference type="CDD" id="cd05374">
    <property type="entry name" value="17beta-HSD-like_SDR_c"/>
    <property type="match status" value="1"/>
</dbReference>
<dbReference type="Proteomes" id="UP001138540">
    <property type="component" value="Unassembled WGS sequence"/>
</dbReference>
<dbReference type="Gene3D" id="3.40.50.720">
    <property type="entry name" value="NAD(P)-binding Rossmann-like Domain"/>
    <property type="match status" value="1"/>
</dbReference>
<keyword evidence="4" id="KW-1133">Transmembrane helix</keyword>
<evidence type="ECO:0000256" key="3">
    <source>
        <dbReference type="RuleBase" id="RU000363"/>
    </source>
</evidence>
<gene>
    <name evidence="5" type="ORF">HNP60_002588</name>
</gene>
<evidence type="ECO:0000256" key="2">
    <source>
        <dbReference type="ARBA" id="ARBA00023002"/>
    </source>
</evidence>
<dbReference type="PANTHER" id="PTHR43976:SF16">
    <property type="entry name" value="SHORT-CHAIN DEHYDROGENASE_REDUCTASE FAMILY PROTEIN"/>
    <property type="match status" value="1"/>
</dbReference>
<keyword evidence="4" id="KW-0812">Transmembrane</keyword>
<dbReference type="EMBL" id="JACHKA010000001">
    <property type="protein sequence ID" value="MBB5986614.1"/>
    <property type="molecule type" value="Genomic_DNA"/>
</dbReference>
<feature type="transmembrane region" description="Helical" evidence="4">
    <location>
        <begin position="12"/>
        <end position="30"/>
    </location>
</feature>
<evidence type="ECO:0000256" key="4">
    <source>
        <dbReference type="SAM" id="Phobius"/>
    </source>
</evidence>
<organism evidence="5 6">
    <name type="scientific">Sphingobium lignivorans</name>
    <dbReference type="NCBI Taxonomy" id="2735886"/>
    <lineage>
        <taxon>Bacteria</taxon>
        <taxon>Pseudomonadati</taxon>
        <taxon>Pseudomonadota</taxon>
        <taxon>Alphaproteobacteria</taxon>
        <taxon>Sphingomonadales</taxon>
        <taxon>Sphingomonadaceae</taxon>
        <taxon>Sphingobium</taxon>
    </lineage>
</organism>
<evidence type="ECO:0000313" key="6">
    <source>
        <dbReference type="Proteomes" id="UP001138540"/>
    </source>
</evidence>
<sequence>MATDPAAGARVWFITGASSGFGLALALAALERGDKVIATARTPEQIAWLARRYGDRVATTRLDVTRQSEIDASIAFGIERFGRIDMLVNNAGYGYLAAVEEGEDREIRDLFETNVFGLAAVTRAALPALREGGSGVIINLSSAGGFVGLPGSGYYAASKFAIEGLSEALAREVEPLGLRVMIVEPGPFRTDWAGRSLHQSPVYLPAYEATAGQRRRQVSASSGHQPGDPERGARAIIHAAVSADPPLRLALGRLALETARAKLRSVREDLDAWESLSAATDYARQDSSSDPFTSIPL</sequence>
<dbReference type="InterPro" id="IPR051911">
    <property type="entry name" value="SDR_oxidoreductase"/>
</dbReference>
<accession>A0ABR6NH50</accession>
<dbReference type="PROSITE" id="PS00061">
    <property type="entry name" value="ADH_SHORT"/>
    <property type="match status" value="1"/>
</dbReference>
<dbReference type="Pfam" id="PF00106">
    <property type="entry name" value="adh_short"/>
    <property type="match status" value="1"/>
</dbReference>
<dbReference type="PANTHER" id="PTHR43976">
    <property type="entry name" value="SHORT CHAIN DEHYDROGENASE"/>
    <property type="match status" value="1"/>
</dbReference>
<evidence type="ECO:0000256" key="1">
    <source>
        <dbReference type="ARBA" id="ARBA00006484"/>
    </source>
</evidence>
<dbReference type="PRINTS" id="PR00080">
    <property type="entry name" value="SDRFAMILY"/>
</dbReference>
<dbReference type="PRINTS" id="PR00081">
    <property type="entry name" value="GDHRDH"/>
</dbReference>
<dbReference type="InterPro" id="IPR002347">
    <property type="entry name" value="SDR_fam"/>
</dbReference>
<dbReference type="InterPro" id="IPR036291">
    <property type="entry name" value="NAD(P)-bd_dom_sf"/>
</dbReference>
<keyword evidence="4" id="KW-0472">Membrane</keyword>